<evidence type="ECO:0000256" key="1">
    <source>
        <dbReference type="SAM" id="SignalP"/>
    </source>
</evidence>
<gene>
    <name evidence="2" type="ORF">GCM10007414_28950</name>
</gene>
<keyword evidence="3" id="KW-1185">Reference proteome</keyword>
<evidence type="ECO:0000313" key="2">
    <source>
        <dbReference type="EMBL" id="GGB13757.1"/>
    </source>
</evidence>
<feature type="signal peptide" evidence="1">
    <location>
        <begin position="1"/>
        <end position="20"/>
    </location>
</feature>
<dbReference type="Proteomes" id="UP000651977">
    <property type="component" value="Unassembled WGS sequence"/>
</dbReference>
<sequence>MKLKTLFCIPIAAIVLVLYACQTTNTQTEAAKQEARWYNVNDFKGIDSIGANPYDLEFDIAYSGIDGDIVRVKNCLEVSFQGDSKIAEREFARWDLLKSDCEAAKRFYGAPENAVSYWPPTFDLSLLKTFPSTSIPYLGGQGLHGRSGNLAEHESTLTLIESGEHSVKVSYDGIVVNYVVVARGDFNRDGYQDLFVRMDWYIEDAFGDGHDWVALTKLSPNAAPMMLWRK</sequence>
<reference evidence="3" key="1">
    <citation type="journal article" date="2019" name="Int. J. Syst. Evol. Microbiol.">
        <title>The Global Catalogue of Microorganisms (GCM) 10K type strain sequencing project: providing services to taxonomists for standard genome sequencing and annotation.</title>
        <authorList>
            <consortium name="The Broad Institute Genomics Platform"/>
            <consortium name="The Broad Institute Genome Sequencing Center for Infectious Disease"/>
            <person name="Wu L."/>
            <person name="Ma J."/>
        </authorList>
    </citation>
    <scope>NUCLEOTIDE SEQUENCE [LARGE SCALE GENOMIC DNA]</scope>
    <source>
        <strain evidence="3">CGMCC 1.10131</strain>
    </source>
</reference>
<keyword evidence="1" id="KW-0732">Signal</keyword>
<feature type="chain" id="PRO_5045632152" description="Lipoprotein" evidence="1">
    <location>
        <begin position="21"/>
        <end position="230"/>
    </location>
</feature>
<accession>A0ABQ1I3U6</accession>
<comment type="caution">
    <text evidence="2">The sequence shown here is derived from an EMBL/GenBank/DDBJ whole genome shotgun (WGS) entry which is preliminary data.</text>
</comment>
<dbReference type="PROSITE" id="PS51257">
    <property type="entry name" value="PROKAR_LIPOPROTEIN"/>
    <property type="match status" value="1"/>
</dbReference>
<evidence type="ECO:0008006" key="4">
    <source>
        <dbReference type="Google" id="ProtNLM"/>
    </source>
</evidence>
<evidence type="ECO:0000313" key="3">
    <source>
        <dbReference type="Proteomes" id="UP000651977"/>
    </source>
</evidence>
<dbReference type="EMBL" id="BMDY01000018">
    <property type="protein sequence ID" value="GGB13757.1"/>
    <property type="molecule type" value="Genomic_DNA"/>
</dbReference>
<protein>
    <recommendedName>
        <fullName evidence="4">Lipoprotein</fullName>
    </recommendedName>
</protein>
<organism evidence="2 3">
    <name type="scientific">Agarivorans gilvus</name>
    <dbReference type="NCBI Taxonomy" id="680279"/>
    <lineage>
        <taxon>Bacteria</taxon>
        <taxon>Pseudomonadati</taxon>
        <taxon>Pseudomonadota</taxon>
        <taxon>Gammaproteobacteria</taxon>
        <taxon>Alteromonadales</taxon>
        <taxon>Alteromonadaceae</taxon>
        <taxon>Agarivorans</taxon>
    </lineage>
</organism>
<proteinExistence type="predicted"/>
<dbReference type="RefSeq" id="WP_055733713.1">
    <property type="nucleotide sequence ID" value="NZ_BMDY01000018.1"/>
</dbReference>
<name>A0ABQ1I3U6_9ALTE</name>